<keyword evidence="4 9" id="KW-0732">Signal</keyword>
<keyword evidence="12" id="KW-1185">Reference proteome</keyword>
<accession>A0ABP8N1I5</accession>
<dbReference type="PIRSF" id="PIRSF000294">
    <property type="entry name" value="Cytochrome-c_peroxidase"/>
    <property type="match status" value="1"/>
</dbReference>
<dbReference type="PROSITE" id="PS51007">
    <property type="entry name" value="CYTC"/>
    <property type="match status" value="1"/>
</dbReference>
<comment type="caution">
    <text evidence="11">The sequence shown here is derived from an EMBL/GenBank/DDBJ whole genome shotgun (WGS) entry which is preliminary data.</text>
</comment>
<evidence type="ECO:0000256" key="5">
    <source>
        <dbReference type="ARBA" id="ARBA00022764"/>
    </source>
</evidence>
<evidence type="ECO:0000256" key="7">
    <source>
        <dbReference type="ARBA" id="ARBA00023004"/>
    </source>
</evidence>
<evidence type="ECO:0000313" key="11">
    <source>
        <dbReference type="EMBL" id="GAA4458865.1"/>
    </source>
</evidence>
<evidence type="ECO:0000256" key="3">
    <source>
        <dbReference type="ARBA" id="ARBA00022723"/>
    </source>
</evidence>
<keyword evidence="3 8" id="KW-0479">Metal-binding</keyword>
<dbReference type="SUPFAM" id="SSF46626">
    <property type="entry name" value="Cytochrome c"/>
    <property type="match status" value="2"/>
</dbReference>
<dbReference type="Gene3D" id="1.10.760.10">
    <property type="entry name" value="Cytochrome c-like domain"/>
    <property type="match status" value="2"/>
</dbReference>
<evidence type="ECO:0000256" key="6">
    <source>
        <dbReference type="ARBA" id="ARBA00023002"/>
    </source>
</evidence>
<dbReference type="InterPro" id="IPR036909">
    <property type="entry name" value="Cyt_c-like_dom_sf"/>
</dbReference>
<evidence type="ECO:0000256" key="9">
    <source>
        <dbReference type="SAM" id="SignalP"/>
    </source>
</evidence>
<evidence type="ECO:0000256" key="4">
    <source>
        <dbReference type="ARBA" id="ARBA00022729"/>
    </source>
</evidence>
<reference evidence="12" key="1">
    <citation type="journal article" date="2019" name="Int. J. Syst. Evol. Microbiol.">
        <title>The Global Catalogue of Microorganisms (GCM) 10K type strain sequencing project: providing services to taxonomists for standard genome sequencing and annotation.</title>
        <authorList>
            <consortium name="The Broad Institute Genomics Platform"/>
            <consortium name="The Broad Institute Genome Sequencing Center for Infectious Disease"/>
            <person name="Wu L."/>
            <person name="Ma J."/>
        </authorList>
    </citation>
    <scope>NUCLEOTIDE SEQUENCE [LARGE SCALE GENOMIC DNA]</scope>
    <source>
        <strain evidence="12">JCM 31921</strain>
    </source>
</reference>
<dbReference type="EMBL" id="BAABEZ010000024">
    <property type="protein sequence ID" value="GAA4458865.1"/>
    <property type="molecule type" value="Genomic_DNA"/>
</dbReference>
<keyword evidence="11" id="KW-0575">Peroxidase</keyword>
<gene>
    <name evidence="11" type="ORF">GCM10023092_27870</name>
</gene>
<dbReference type="InterPro" id="IPR026259">
    <property type="entry name" value="MauG/Cytc_peroxidase"/>
</dbReference>
<dbReference type="RefSeq" id="WP_344828490.1">
    <property type="nucleotide sequence ID" value="NZ_BAABEZ010000024.1"/>
</dbReference>
<evidence type="ECO:0000256" key="1">
    <source>
        <dbReference type="ARBA" id="ARBA00004418"/>
    </source>
</evidence>
<keyword evidence="6" id="KW-0560">Oxidoreductase</keyword>
<evidence type="ECO:0000256" key="8">
    <source>
        <dbReference type="PROSITE-ProRule" id="PRU00433"/>
    </source>
</evidence>
<keyword evidence="5" id="KW-0574">Periplasm</keyword>
<name>A0ABP8N1I5_9BACT</name>
<sequence length="316" mass="35344">MKRNLLYGVVLASLLLGLASAGTKEPPMSPAARLGKLLFFDPILSEDSSVSCASCHKPEFAFADTAVVSTGVHGRKGTRNAPSAMNVSARESLFWDGRAATLEEQALGPIANPVEMNLPVAEAVKRLKRNPRYRSLFLSTFRRMPDARGLATALASFERTLETSNTPNDRWLNEEPGGLTEQQIRGRDLFREKARCFECHFSPDFTGDEFRSIGLFNGRQYADSGRFGITHDSSDLGKMRVPGLRNVAMTAPYMHDGSFKTLREVIDYYDDPMKVLPDGRNRDSLLREPLHLSEQEKQDLESFLHALTDDRFRKAQ</sequence>
<evidence type="ECO:0000256" key="2">
    <source>
        <dbReference type="ARBA" id="ARBA00022617"/>
    </source>
</evidence>
<dbReference type="Pfam" id="PF03150">
    <property type="entry name" value="CCP_MauG"/>
    <property type="match status" value="1"/>
</dbReference>
<keyword evidence="2 8" id="KW-0349">Heme</keyword>
<dbReference type="InterPro" id="IPR009056">
    <property type="entry name" value="Cyt_c-like_dom"/>
</dbReference>
<comment type="subcellular location">
    <subcellularLocation>
        <location evidence="1">Periplasm</location>
    </subcellularLocation>
</comment>
<dbReference type="Proteomes" id="UP001501410">
    <property type="component" value="Unassembled WGS sequence"/>
</dbReference>
<keyword evidence="7 8" id="KW-0408">Iron</keyword>
<dbReference type="InterPro" id="IPR004852">
    <property type="entry name" value="Di-haem_cyt_c_peroxidsae"/>
</dbReference>
<evidence type="ECO:0000259" key="10">
    <source>
        <dbReference type="PROSITE" id="PS51007"/>
    </source>
</evidence>
<feature type="signal peptide" evidence="9">
    <location>
        <begin position="1"/>
        <end position="21"/>
    </location>
</feature>
<proteinExistence type="predicted"/>
<dbReference type="PANTHER" id="PTHR30600">
    <property type="entry name" value="CYTOCHROME C PEROXIDASE-RELATED"/>
    <property type="match status" value="1"/>
</dbReference>
<evidence type="ECO:0000313" key="12">
    <source>
        <dbReference type="Proteomes" id="UP001501410"/>
    </source>
</evidence>
<protein>
    <submittedName>
        <fullName evidence="11">Cytochrome-c peroxidase</fullName>
    </submittedName>
</protein>
<dbReference type="PANTHER" id="PTHR30600:SF10">
    <property type="entry name" value="BLL6722 PROTEIN"/>
    <property type="match status" value="1"/>
</dbReference>
<dbReference type="InterPro" id="IPR051395">
    <property type="entry name" value="Cytochrome_c_Peroxidase/MauG"/>
</dbReference>
<organism evidence="11 12">
    <name type="scientific">Rurimicrobium arvi</name>
    <dbReference type="NCBI Taxonomy" id="2049916"/>
    <lineage>
        <taxon>Bacteria</taxon>
        <taxon>Pseudomonadati</taxon>
        <taxon>Bacteroidota</taxon>
        <taxon>Chitinophagia</taxon>
        <taxon>Chitinophagales</taxon>
        <taxon>Chitinophagaceae</taxon>
        <taxon>Rurimicrobium</taxon>
    </lineage>
</organism>
<feature type="domain" description="Cytochrome c" evidence="10">
    <location>
        <begin position="181"/>
        <end position="308"/>
    </location>
</feature>
<dbReference type="GO" id="GO:0004601">
    <property type="term" value="F:peroxidase activity"/>
    <property type="evidence" value="ECO:0007669"/>
    <property type="project" value="UniProtKB-KW"/>
</dbReference>
<feature type="chain" id="PRO_5046261380" evidence="9">
    <location>
        <begin position="22"/>
        <end position="316"/>
    </location>
</feature>